<protein>
    <submittedName>
        <fullName evidence="1">Uncharacterized protein</fullName>
    </submittedName>
</protein>
<gene>
    <name evidence="1" type="ORF">GCM10022216_14260</name>
</gene>
<dbReference type="Proteomes" id="UP001500101">
    <property type="component" value="Unassembled WGS sequence"/>
</dbReference>
<evidence type="ECO:0000313" key="2">
    <source>
        <dbReference type="Proteomes" id="UP001500101"/>
    </source>
</evidence>
<sequence length="82" mass="9438">MDKTVKPTLIEVEGNELQFIRKHAPKAFVRIVSDALTKDGHKIDRVTVHRELHTIKDSYDSRIISKSRELLKILAHAEYASE</sequence>
<name>A0ABP7YKX1_9SPHI</name>
<keyword evidence="2" id="KW-1185">Reference proteome</keyword>
<evidence type="ECO:0000313" key="1">
    <source>
        <dbReference type="EMBL" id="GAA4137839.1"/>
    </source>
</evidence>
<comment type="caution">
    <text evidence="1">The sequence shown here is derived from an EMBL/GenBank/DDBJ whole genome shotgun (WGS) entry which is preliminary data.</text>
</comment>
<organism evidence="1 2">
    <name type="scientific">Sphingobacterium kyonggiense</name>
    <dbReference type="NCBI Taxonomy" id="714075"/>
    <lineage>
        <taxon>Bacteria</taxon>
        <taxon>Pseudomonadati</taxon>
        <taxon>Bacteroidota</taxon>
        <taxon>Sphingobacteriia</taxon>
        <taxon>Sphingobacteriales</taxon>
        <taxon>Sphingobacteriaceae</taxon>
        <taxon>Sphingobacterium</taxon>
    </lineage>
</organism>
<reference evidence="2" key="1">
    <citation type="journal article" date="2019" name="Int. J. Syst. Evol. Microbiol.">
        <title>The Global Catalogue of Microorganisms (GCM) 10K type strain sequencing project: providing services to taxonomists for standard genome sequencing and annotation.</title>
        <authorList>
            <consortium name="The Broad Institute Genomics Platform"/>
            <consortium name="The Broad Institute Genome Sequencing Center for Infectious Disease"/>
            <person name="Wu L."/>
            <person name="Ma J."/>
        </authorList>
    </citation>
    <scope>NUCLEOTIDE SEQUENCE [LARGE SCALE GENOMIC DNA]</scope>
    <source>
        <strain evidence="2">JCM 16704</strain>
    </source>
</reference>
<dbReference type="RefSeq" id="WP_344673932.1">
    <property type="nucleotide sequence ID" value="NZ_BAAAZI010000006.1"/>
</dbReference>
<accession>A0ABP7YKX1</accession>
<dbReference type="EMBL" id="BAAAZI010000006">
    <property type="protein sequence ID" value="GAA4137839.1"/>
    <property type="molecule type" value="Genomic_DNA"/>
</dbReference>
<proteinExistence type="predicted"/>